<dbReference type="SUPFAM" id="SSF47598">
    <property type="entry name" value="Ribbon-helix-helix"/>
    <property type="match status" value="1"/>
</dbReference>
<dbReference type="GeneID" id="96666511"/>
<reference evidence="1 2" key="1">
    <citation type="submission" date="2015-03" db="EMBL/GenBank/DDBJ databases">
        <authorList>
            <person name="Murphy D."/>
        </authorList>
    </citation>
    <scope>NUCLEOTIDE SEQUENCE [LARGE SCALE GENOMIC DNA]</scope>
    <source>
        <strain evidence="1 2">Y233</strain>
    </source>
</reference>
<accession>A0A0T9RMY3</accession>
<dbReference type="RefSeq" id="WP_167330747.1">
    <property type="nucleotide sequence ID" value="NZ_CABIHS010000054.1"/>
</dbReference>
<evidence type="ECO:0000313" key="2">
    <source>
        <dbReference type="Proteomes" id="UP000038204"/>
    </source>
</evidence>
<organism evidence="1 2">
    <name type="scientific">Yersinia similis</name>
    <dbReference type="NCBI Taxonomy" id="367190"/>
    <lineage>
        <taxon>Bacteria</taxon>
        <taxon>Pseudomonadati</taxon>
        <taxon>Pseudomonadota</taxon>
        <taxon>Gammaproteobacteria</taxon>
        <taxon>Enterobacterales</taxon>
        <taxon>Yersiniaceae</taxon>
        <taxon>Yersinia</taxon>
    </lineage>
</organism>
<dbReference type="Proteomes" id="UP000038204">
    <property type="component" value="Unassembled WGS sequence"/>
</dbReference>
<gene>
    <name evidence="1" type="ORF">ERS008667_04180</name>
</gene>
<evidence type="ECO:0000313" key="1">
    <source>
        <dbReference type="EMBL" id="CNI72358.1"/>
    </source>
</evidence>
<dbReference type="GO" id="GO:0006355">
    <property type="term" value="P:regulation of DNA-templated transcription"/>
    <property type="evidence" value="ECO:0007669"/>
    <property type="project" value="InterPro"/>
</dbReference>
<protein>
    <submittedName>
        <fullName evidence="1">Uncharacterized protein</fullName>
    </submittedName>
</protein>
<dbReference type="AlphaFoldDB" id="A0A0T9RMY3"/>
<dbReference type="EMBL" id="CQBK01000054">
    <property type="protein sequence ID" value="CNI72358.1"/>
    <property type="molecule type" value="Genomic_DNA"/>
</dbReference>
<name>A0A0T9RMY3_9GAMM</name>
<sequence>MSSEKIKTDQYQLRLAHEFRKQLEEQARKDGDTSLATWIKRVLRKELQSRDIEPKG</sequence>
<proteinExistence type="predicted"/>
<dbReference type="InterPro" id="IPR010985">
    <property type="entry name" value="Ribbon_hlx_hlx"/>
</dbReference>